<name>A0A0N0IW60_CHRID</name>
<dbReference type="AlphaFoldDB" id="A0A0N0IW60"/>
<organism evidence="1 2">
    <name type="scientific">Chryseobacterium indologenes</name>
    <name type="common">Flavobacterium indologenes</name>
    <dbReference type="NCBI Taxonomy" id="253"/>
    <lineage>
        <taxon>Bacteria</taxon>
        <taxon>Pseudomonadati</taxon>
        <taxon>Bacteroidota</taxon>
        <taxon>Flavobacteriia</taxon>
        <taxon>Flavobacteriales</taxon>
        <taxon>Weeksellaceae</taxon>
        <taxon>Chryseobacterium group</taxon>
        <taxon>Chryseobacterium</taxon>
    </lineage>
</organism>
<reference evidence="2" key="2">
    <citation type="submission" date="2015-09" db="EMBL/GenBank/DDBJ databases">
        <title>Draft genome sequence of a multidrug-resistant Chryseobacterium indologenes isolate from Malaysia.</title>
        <authorList>
            <person name="Yu C.Y."/>
            <person name="Ang G.Y."/>
            <person name="Chan K.-G."/>
        </authorList>
    </citation>
    <scope>NUCLEOTIDE SEQUENCE [LARGE SCALE GENOMIC DNA]</scope>
    <source>
        <strain evidence="2">CI_885</strain>
    </source>
</reference>
<dbReference type="Proteomes" id="UP000037953">
    <property type="component" value="Unassembled WGS sequence"/>
</dbReference>
<proteinExistence type="predicted"/>
<sequence length="91" mass="10644">MLFSNIYKQRHTSTRYITDNEFLLNTANFFVWKRYGFIRMSPENTVKHILNNLSGLKPYKTRQKIAIITTYTEISEEPAAGNSSLPRYCSC</sequence>
<reference evidence="1 2" key="1">
    <citation type="journal article" date="2015" name="Genom Data">
        <title>Draft genome sequence of a multidrug-resistant Chryseobacterium indologenes isolate from Malaysia.</title>
        <authorList>
            <person name="Yu C.Y."/>
            <person name="Ang G.Y."/>
            <person name="Cheng H.J."/>
            <person name="Cheong Y.M."/>
            <person name="Yin W.F."/>
            <person name="Chan K.G."/>
        </authorList>
    </citation>
    <scope>NUCLEOTIDE SEQUENCE [LARGE SCALE GENOMIC DNA]</scope>
    <source>
        <strain evidence="1 2">CI_885</strain>
    </source>
</reference>
<evidence type="ECO:0000313" key="2">
    <source>
        <dbReference type="Proteomes" id="UP000037953"/>
    </source>
</evidence>
<evidence type="ECO:0000313" key="1">
    <source>
        <dbReference type="EMBL" id="KPE51064.1"/>
    </source>
</evidence>
<protein>
    <submittedName>
        <fullName evidence="1">Uncharacterized protein</fullName>
    </submittedName>
</protein>
<dbReference type="PATRIC" id="fig|253.9.peg.3885"/>
<comment type="caution">
    <text evidence="1">The sequence shown here is derived from an EMBL/GenBank/DDBJ whole genome shotgun (WGS) entry which is preliminary data.</text>
</comment>
<gene>
    <name evidence="1" type="ORF">AOB46_10325</name>
</gene>
<dbReference type="EMBL" id="LJOD01000006">
    <property type="protein sequence ID" value="KPE51064.1"/>
    <property type="molecule type" value="Genomic_DNA"/>
</dbReference>
<accession>A0A0N0IW60</accession>